<dbReference type="OrthoDB" id="4328553at2"/>
<accession>A0A101V3X2</accession>
<feature type="transmembrane region" description="Helical" evidence="1">
    <location>
        <begin position="173"/>
        <end position="192"/>
    </location>
</feature>
<reference evidence="3 4" key="1">
    <citation type="submission" date="2015-10" db="EMBL/GenBank/DDBJ databases">
        <title>Draft genome sequence of Streptomyces sp. RV15, isolated from a marine sponge.</title>
        <authorList>
            <person name="Ruckert C."/>
            <person name="Abdelmohsen U.R."/>
            <person name="Winkler A."/>
            <person name="Hentschel U."/>
            <person name="Kalinowski J."/>
            <person name="Kampfer P."/>
            <person name="Glaeser S."/>
        </authorList>
    </citation>
    <scope>NUCLEOTIDE SEQUENCE [LARGE SCALE GENOMIC DNA]</scope>
    <source>
        <strain evidence="3 4">RV15</strain>
    </source>
</reference>
<sequence>MPEAPDMTCRPLISRPGRLAAGSGAVVGAWAFLTVVLHAERWGKWFVLWMTVGLTVVLIAVLLLLWATAQVRADAYGVHSRMMLRRRSVPWSEIADLHIWLQRGRHGDIRRVVLVLRDGRKLRLPLPQTAKQDDPAFDSEVAELRALHSRYGTPESTRLPVVSYRTAGRRRRWLLVLCVLLLATAGGAALSVPSADAENRAWEAAVPCAAGTPAAARGECLTTVPAVITRTDPERGKEPSWLYFADDRPVRRVSVSYEGAEGFAAGDRVEVTFWRGGIRVVAGERHVWREHMAPAGDVAVFAAGLALGAAYPGALLLMRRRGRRLADDEVLPSALPFAGALAGTALWLLPLCYLHPTTLFSSRTQITWWAAGSLVTLGLFTWAWRATRIRTPGETGAVQTPPVQGEVFLSARFLDHTDYNPNGFGTHIVLGDGPPAVVPHGGPGRFAAKPIPVERLTAGTVRRARGDEETISRSWHIAELDDAGTPVRLAAAPADLTRILRELGLAHREPSR</sequence>
<organism evidence="3 4">
    <name type="scientific">Streptomyces dysideae</name>
    <dbReference type="NCBI Taxonomy" id="909626"/>
    <lineage>
        <taxon>Bacteria</taxon>
        <taxon>Bacillati</taxon>
        <taxon>Actinomycetota</taxon>
        <taxon>Actinomycetes</taxon>
        <taxon>Kitasatosporales</taxon>
        <taxon>Streptomycetaceae</taxon>
        <taxon>Streptomyces</taxon>
    </lineage>
</organism>
<dbReference type="RefSeq" id="WP_067016867.1">
    <property type="nucleotide sequence ID" value="NZ_KQ949076.1"/>
</dbReference>
<proteinExistence type="predicted"/>
<dbReference type="AlphaFoldDB" id="A0A101V3X2"/>
<feature type="transmembrane region" description="Helical" evidence="1">
    <location>
        <begin position="20"/>
        <end position="39"/>
    </location>
</feature>
<comment type="caution">
    <text evidence="3">The sequence shown here is derived from an EMBL/GenBank/DDBJ whole genome shotgun (WGS) entry which is preliminary data.</text>
</comment>
<dbReference type="Pfam" id="PF10756">
    <property type="entry name" value="bPH_6"/>
    <property type="match status" value="1"/>
</dbReference>
<feature type="transmembrane region" description="Helical" evidence="1">
    <location>
        <begin position="366"/>
        <end position="384"/>
    </location>
</feature>
<feature type="transmembrane region" description="Helical" evidence="1">
    <location>
        <begin position="45"/>
        <end position="66"/>
    </location>
</feature>
<keyword evidence="1" id="KW-0472">Membrane</keyword>
<evidence type="ECO:0000313" key="4">
    <source>
        <dbReference type="Proteomes" id="UP000053260"/>
    </source>
</evidence>
<evidence type="ECO:0000259" key="2">
    <source>
        <dbReference type="Pfam" id="PF10756"/>
    </source>
</evidence>
<feature type="domain" description="Low molecular weight protein antigen 6 PH" evidence="2">
    <location>
        <begin position="69"/>
        <end position="140"/>
    </location>
</feature>
<feature type="transmembrane region" description="Helical" evidence="1">
    <location>
        <begin position="330"/>
        <end position="354"/>
    </location>
</feature>
<gene>
    <name evidence="3" type="ORF">AQJ91_05320</name>
</gene>
<protein>
    <recommendedName>
        <fullName evidence="2">Low molecular weight protein antigen 6 PH domain-containing protein</fullName>
    </recommendedName>
</protein>
<keyword evidence="4" id="KW-1185">Reference proteome</keyword>
<name>A0A101V3X2_9ACTN</name>
<keyword evidence="1" id="KW-1133">Transmembrane helix</keyword>
<dbReference type="STRING" id="909626.AQJ91_05320"/>
<keyword evidence="1" id="KW-0812">Transmembrane</keyword>
<evidence type="ECO:0000313" key="3">
    <source>
        <dbReference type="EMBL" id="KUO22016.1"/>
    </source>
</evidence>
<dbReference type="Proteomes" id="UP000053260">
    <property type="component" value="Unassembled WGS sequence"/>
</dbReference>
<evidence type="ECO:0000256" key="1">
    <source>
        <dbReference type="SAM" id="Phobius"/>
    </source>
</evidence>
<dbReference type="EMBL" id="LMXB01000019">
    <property type="protein sequence ID" value="KUO22016.1"/>
    <property type="molecule type" value="Genomic_DNA"/>
</dbReference>
<feature type="transmembrane region" description="Helical" evidence="1">
    <location>
        <begin position="298"/>
        <end position="318"/>
    </location>
</feature>
<dbReference type="InterPro" id="IPR019692">
    <property type="entry name" value="CFP-6_PH"/>
</dbReference>